<organism evidence="5 6">
    <name type="scientific">Cinara cedri</name>
    <dbReference type="NCBI Taxonomy" id="506608"/>
    <lineage>
        <taxon>Eukaryota</taxon>
        <taxon>Metazoa</taxon>
        <taxon>Ecdysozoa</taxon>
        <taxon>Arthropoda</taxon>
        <taxon>Hexapoda</taxon>
        <taxon>Insecta</taxon>
        <taxon>Pterygota</taxon>
        <taxon>Neoptera</taxon>
        <taxon>Paraneoptera</taxon>
        <taxon>Hemiptera</taxon>
        <taxon>Sternorrhyncha</taxon>
        <taxon>Aphidomorpha</taxon>
        <taxon>Aphidoidea</taxon>
        <taxon>Aphididae</taxon>
        <taxon>Lachninae</taxon>
        <taxon>Cinara</taxon>
    </lineage>
</organism>
<dbReference type="Pfam" id="PF04636">
    <property type="entry name" value="PA26"/>
    <property type="match status" value="1"/>
</dbReference>
<dbReference type="GO" id="GO:0005737">
    <property type="term" value="C:cytoplasm"/>
    <property type="evidence" value="ECO:0007669"/>
    <property type="project" value="UniProtKB-SubCell"/>
</dbReference>
<protein>
    <submittedName>
        <fullName evidence="5">AhpD-like,Sestrin</fullName>
    </submittedName>
</protein>
<dbReference type="GO" id="GO:1904262">
    <property type="term" value="P:negative regulation of TORC1 signaling"/>
    <property type="evidence" value="ECO:0007669"/>
    <property type="project" value="TreeGrafter"/>
</dbReference>
<dbReference type="EMBL" id="CABPRJ010001896">
    <property type="protein sequence ID" value="VVC39666.1"/>
    <property type="molecule type" value="Genomic_DNA"/>
</dbReference>
<keyword evidence="6" id="KW-1185">Reference proteome</keyword>
<name>A0A5E4N4R9_9HEMI</name>
<dbReference type="Proteomes" id="UP000325440">
    <property type="component" value="Unassembled WGS sequence"/>
</dbReference>
<accession>A0A5E4N4R9</accession>
<evidence type="ECO:0000313" key="6">
    <source>
        <dbReference type="Proteomes" id="UP000325440"/>
    </source>
</evidence>
<keyword evidence="3" id="KW-0963">Cytoplasm</keyword>
<dbReference type="PANTHER" id="PTHR12474">
    <property type="entry name" value="P53 REGULATED PA26 NUCLEAR PROTEIN SESTRIN"/>
    <property type="match status" value="1"/>
</dbReference>
<evidence type="ECO:0000256" key="4">
    <source>
        <dbReference type="SAM" id="MobiDB-lite"/>
    </source>
</evidence>
<dbReference type="GO" id="GO:0016684">
    <property type="term" value="F:oxidoreductase activity, acting on peroxide as acceptor"/>
    <property type="evidence" value="ECO:0007669"/>
    <property type="project" value="TreeGrafter"/>
</dbReference>
<evidence type="ECO:0000256" key="1">
    <source>
        <dbReference type="ARBA" id="ARBA00004496"/>
    </source>
</evidence>
<dbReference type="GO" id="GO:0071233">
    <property type="term" value="P:cellular response to L-leucine"/>
    <property type="evidence" value="ECO:0007669"/>
    <property type="project" value="TreeGrafter"/>
</dbReference>
<dbReference type="GO" id="GO:0016239">
    <property type="term" value="P:positive regulation of macroautophagy"/>
    <property type="evidence" value="ECO:0007669"/>
    <property type="project" value="TreeGrafter"/>
</dbReference>
<reference evidence="5 6" key="1">
    <citation type="submission" date="2019-08" db="EMBL/GenBank/DDBJ databases">
        <authorList>
            <person name="Alioto T."/>
            <person name="Alioto T."/>
            <person name="Gomez Garrido J."/>
        </authorList>
    </citation>
    <scope>NUCLEOTIDE SEQUENCE [LARGE SCALE GENOMIC DNA]</scope>
</reference>
<dbReference type="GO" id="GO:1990253">
    <property type="term" value="P:cellular response to leucine starvation"/>
    <property type="evidence" value="ECO:0007669"/>
    <property type="project" value="TreeGrafter"/>
</dbReference>
<dbReference type="GO" id="GO:0005634">
    <property type="term" value="C:nucleus"/>
    <property type="evidence" value="ECO:0007669"/>
    <property type="project" value="InterPro"/>
</dbReference>
<dbReference type="PANTHER" id="PTHR12474:SF0">
    <property type="entry name" value="SESTRIN HOMOLOG"/>
    <property type="match status" value="1"/>
</dbReference>
<evidence type="ECO:0000256" key="3">
    <source>
        <dbReference type="ARBA" id="ARBA00022490"/>
    </source>
</evidence>
<sequence length="529" mass="60854">MDSTPTFNDLYFCNLGTFDSLDNNTLLLVVCFRSNCRRVSRTSRFDSNVRFVFFAVTTEVPKCETNDDQTNVQQTPNGGVPPQPPPSPPPPPPPQQSTPEPKQSTDEKPLDPSMKAAAMKMENILSNANTIFGLDHVTNIMKYHKNYLETFLSLQELIIYGESPLPIQYRHYIAIMAAGRHKCTYLINFHKKQFLEHDGDPTWLKGLNHAPRKLRMLYELNKILAHRPWLITKEDIKKVVKGPNSWLMSDLPHAIVLLVHFHSLCSFIFACDLNDEIPRALKVAGVYCSRRRSKTFGGKLCSTDENVLSDDGGLASLMEKMKKLNDVLPASEQERIQRYELVQSQLCDSDTSADSDLDPDVRPFVEDSGYSYLDCSRRQFAQQSSFILQEFSWDHHGYSLITNFINEIGLLLDKKFKTAYNMTYNTMGGCSDIDTTRFRRAIWNYIYCIYGIRNDGYDYEEVTQLLQSQLRVFIKTATCYPERLNKTHIENALKHFELSEKIHINLMIMEARMQSELLFALHAIMNYLL</sequence>
<dbReference type="AlphaFoldDB" id="A0A5E4N4R9"/>
<feature type="compositionally biased region" description="Pro residues" evidence="4">
    <location>
        <begin position="79"/>
        <end position="96"/>
    </location>
</feature>
<dbReference type="OrthoDB" id="337464at2759"/>
<dbReference type="InterPro" id="IPR029032">
    <property type="entry name" value="AhpD-like"/>
</dbReference>
<dbReference type="SUPFAM" id="SSF69118">
    <property type="entry name" value="AhpD-like"/>
    <property type="match status" value="1"/>
</dbReference>
<evidence type="ECO:0000256" key="2">
    <source>
        <dbReference type="ARBA" id="ARBA00008350"/>
    </source>
</evidence>
<comment type="subcellular location">
    <subcellularLocation>
        <location evidence="1">Cytoplasm</location>
    </subcellularLocation>
</comment>
<proteinExistence type="inferred from homology"/>
<gene>
    <name evidence="5" type="ORF">CINCED_3A021819</name>
</gene>
<comment type="similarity">
    <text evidence="2">Belongs to the sestrin family.</text>
</comment>
<evidence type="ECO:0000313" key="5">
    <source>
        <dbReference type="EMBL" id="VVC39666.1"/>
    </source>
</evidence>
<dbReference type="GO" id="GO:1901031">
    <property type="term" value="P:regulation of response to reactive oxygen species"/>
    <property type="evidence" value="ECO:0007669"/>
    <property type="project" value="InterPro"/>
</dbReference>
<feature type="region of interest" description="Disordered" evidence="4">
    <location>
        <begin position="64"/>
        <end position="112"/>
    </location>
</feature>
<dbReference type="InterPro" id="IPR006730">
    <property type="entry name" value="Sestrin"/>
</dbReference>
<dbReference type="GO" id="GO:0070728">
    <property type="term" value="F:L-leucine binding"/>
    <property type="evidence" value="ECO:0007669"/>
    <property type="project" value="TreeGrafter"/>
</dbReference>